<dbReference type="EC" id="2.4.-.-" evidence="4"/>
<evidence type="ECO:0000313" key="4">
    <source>
        <dbReference type="EMBL" id="UXH76533.1"/>
    </source>
</evidence>
<dbReference type="Gene3D" id="3.90.550.10">
    <property type="entry name" value="Spore Coat Polysaccharide Biosynthesis Protein SpsA, Chain A"/>
    <property type="match status" value="1"/>
</dbReference>
<dbReference type="RefSeq" id="WP_261756265.1">
    <property type="nucleotide sequence ID" value="NZ_CP104562.2"/>
</dbReference>
<dbReference type="PANTHER" id="PTHR43685">
    <property type="entry name" value="GLYCOSYLTRANSFERASE"/>
    <property type="match status" value="1"/>
</dbReference>
<gene>
    <name evidence="4" type="ORF">N4261_15930</name>
</gene>
<feature type="domain" description="Glycosyltransferase 2-like" evidence="2">
    <location>
        <begin position="8"/>
        <end position="122"/>
    </location>
</feature>
<keyword evidence="5" id="KW-1185">Reference proteome</keyword>
<dbReference type="InterPro" id="IPR050834">
    <property type="entry name" value="Glycosyltransf_2"/>
</dbReference>
<proteinExistence type="predicted"/>
<keyword evidence="4" id="KW-0328">Glycosyltransferase</keyword>
<dbReference type="InterPro" id="IPR027791">
    <property type="entry name" value="Galactosyl_T_C"/>
</dbReference>
<organism evidence="4 5">
    <name type="scientific">Roseateles amylovorans</name>
    <dbReference type="NCBI Taxonomy" id="2978473"/>
    <lineage>
        <taxon>Bacteria</taxon>
        <taxon>Pseudomonadati</taxon>
        <taxon>Pseudomonadota</taxon>
        <taxon>Betaproteobacteria</taxon>
        <taxon>Burkholderiales</taxon>
        <taxon>Sphaerotilaceae</taxon>
        <taxon>Roseateles</taxon>
    </lineage>
</organism>
<dbReference type="InterPro" id="IPR029044">
    <property type="entry name" value="Nucleotide-diphossugar_trans"/>
</dbReference>
<dbReference type="InterPro" id="IPR001173">
    <property type="entry name" value="Glyco_trans_2-like"/>
</dbReference>
<sequence length="308" mass="33946">MNSPETCSVVIPTYNRARLLKHTLDSLVAQRLDRSRFEVLVVDDGSSDDTAAVVDAFRDRLTVSYFFQEDLGFRVAKARNLGIAHATGDICVFVDSSVLLHPDCLSAHLATHASSSTPAAVVGYVYGFTLDDSSSDEIVAAVDFNDLGGSVDRLHQAGLLDFREAFYDKYGDHFGDLPAPWVIYWTCNVSARTEQIRAVGGFDEQLQSWGGEDIDLGYRLHQDGARFLLSRQASTIHYPHPKSQGGNMKSSYLNYRTIAEKYDTPITQLLLPLPTINPFNMNDVIRLLQLPSCAEFKASQAGGVFGTP</sequence>
<dbReference type="Proteomes" id="UP001064933">
    <property type="component" value="Chromosome"/>
</dbReference>
<dbReference type="GO" id="GO:0016757">
    <property type="term" value="F:glycosyltransferase activity"/>
    <property type="evidence" value="ECO:0007669"/>
    <property type="project" value="UniProtKB-KW"/>
</dbReference>
<evidence type="ECO:0000259" key="2">
    <source>
        <dbReference type="Pfam" id="PF00535"/>
    </source>
</evidence>
<evidence type="ECO:0000313" key="5">
    <source>
        <dbReference type="Proteomes" id="UP001064933"/>
    </source>
</evidence>
<dbReference type="PANTHER" id="PTHR43685:SF3">
    <property type="entry name" value="SLR2126 PROTEIN"/>
    <property type="match status" value="1"/>
</dbReference>
<reference evidence="4" key="1">
    <citation type="submission" date="2022-10" db="EMBL/GenBank/DDBJ databases">
        <title>Characterization and whole genome sequencing of a new Roseateles species, isolated from fresh water.</title>
        <authorList>
            <person name="Guliayeva D.Y."/>
            <person name="Akhremchuk A.E."/>
            <person name="Sikolenko M.A."/>
            <person name="Valentovich L.N."/>
            <person name="Sidarenka A.V."/>
        </authorList>
    </citation>
    <scope>NUCLEOTIDE SEQUENCE</scope>
    <source>
        <strain evidence="4">BIM B-1768</strain>
    </source>
</reference>
<feature type="domain" description="Galactosyltransferase C-terminal" evidence="3">
    <location>
        <begin position="180"/>
        <end position="227"/>
    </location>
</feature>
<dbReference type="Pfam" id="PF00535">
    <property type="entry name" value="Glycos_transf_2"/>
    <property type="match status" value="1"/>
</dbReference>
<dbReference type="EMBL" id="CP104562">
    <property type="protein sequence ID" value="UXH76533.1"/>
    <property type="molecule type" value="Genomic_DNA"/>
</dbReference>
<protein>
    <submittedName>
        <fullName evidence="4">Glycosyltransferase</fullName>
        <ecNumber evidence="4">2.4.-.-</ecNumber>
    </submittedName>
</protein>
<name>A0ABY6AZ00_9BURK</name>
<evidence type="ECO:0000259" key="3">
    <source>
        <dbReference type="Pfam" id="PF02709"/>
    </source>
</evidence>
<dbReference type="SUPFAM" id="SSF53448">
    <property type="entry name" value="Nucleotide-diphospho-sugar transferases"/>
    <property type="match status" value="1"/>
</dbReference>
<keyword evidence="1 4" id="KW-0808">Transferase</keyword>
<dbReference type="Pfam" id="PF02709">
    <property type="entry name" value="Glyco_transf_7C"/>
    <property type="match status" value="1"/>
</dbReference>
<accession>A0ABY6AZ00</accession>
<evidence type="ECO:0000256" key="1">
    <source>
        <dbReference type="ARBA" id="ARBA00022679"/>
    </source>
</evidence>